<dbReference type="EMBL" id="GG662429">
    <property type="protein sequence ID" value="EWS71653.1"/>
    <property type="molecule type" value="Genomic_DNA"/>
</dbReference>
<dbReference type="KEGG" id="tet:TTHERM_000837801"/>
<keyword evidence="2" id="KW-1185">Reference proteome</keyword>
<dbReference type="RefSeq" id="XP_012655813.1">
    <property type="nucleotide sequence ID" value="XM_012800359.1"/>
</dbReference>
<dbReference type="GeneID" id="24440874"/>
<dbReference type="Proteomes" id="UP000009168">
    <property type="component" value="Unassembled WGS sequence"/>
</dbReference>
<evidence type="ECO:0000313" key="1">
    <source>
        <dbReference type="EMBL" id="EWS71653.1"/>
    </source>
</evidence>
<name>W7X5M0_TETTS</name>
<dbReference type="AlphaFoldDB" id="W7X5M0"/>
<proteinExistence type="predicted"/>
<sequence length="146" mass="16709">MNLILYLQSKQVISYQSQTSDILLTRQQDRSKFKINEFVNSLKMYFKYQITSPKNQQQIINQKIEKLKKEKKIDKMQFKNAILILLVFVLLICSNPSSQVEAKALKSQTQSTKEQSIHGCSKQGESCKSQRCCSGGNCFAGLCFPN</sequence>
<organism evidence="1 2">
    <name type="scientific">Tetrahymena thermophila (strain SB210)</name>
    <dbReference type="NCBI Taxonomy" id="312017"/>
    <lineage>
        <taxon>Eukaryota</taxon>
        <taxon>Sar</taxon>
        <taxon>Alveolata</taxon>
        <taxon>Ciliophora</taxon>
        <taxon>Intramacronucleata</taxon>
        <taxon>Oligohymenophorea</taxon>
        <taxon>Hymenostomatida</taxon>
        <taxon>Tetrahymenina</taxon>
        <taxon>Tetrahymenidae</taxon>
        <taxon>Tetrahymena</taxon>
    </lineage>
</organism>
<protein>
    <submittedName>
        <fullName evidence="1">Uncharacterized protein</fullName>
    </submittedName>
</protein>
<accession>W7X5M0</accession>
<evidence type="ECO:0000313" key="2">
    <source>
        <dbReference type="Proteomes" id="UP000009168"/>
    </source>
</evidence>
<reference evidence="2" key="1">
    <citation type="journal article" date="2006" name="PLoS Biol.">
        <title>Macronuclear genome sequence of the ciliate Tetrahymena thermophila, a model eukaryote.</title>
        <authorList>
            <person name="Eisen J.A."/>
            <person name="Coyne R.S."/>
            <person name="Wu M."/>
            <person name="Wu D."/>
            <person name="Thiagarajan M."/>
            <person name="Wortman J.R."/>
            <person name="Badger J.H."/>
            <person name="Ren Q."/>
            <person name="Amedeo P."/>
            <person name="Jones K.M."/>
            <person name="Tallon L.J."/>
            <person name="Delcher A.L."/>
            <person name="Salzberg S.L."/>
            <person name="Silva J.C."/>
            <person name="Haas B.J."/>
            <person name="Majoros W.H."/>
            <person name="Farzad M."/>
            <person name="Carlton J.M."/>
            <person name="Smith R.K. Jr."/>
            <person name="Garg J."/>
            <person name="Pearlman R.E."/>
            <person name="Karrer K.M."/>
            <person name="Sun L."/>
            <person name="Manning G."/>
            <person name="Elde N.C."/>
            <person name="Turkewitz A.P."/>
            <person name="Asai D.J."/>
            <person name="Wilkes D.E."/>
            <person name="Wang Y."/>
            <person name="Cai H."/>
            <person name="Collins K."/>
            <person name="Stewart B.A."/>
            <person name="Lee S.R."/>
            <person name="Wilamowska K."/>
            <person name="Weinberg Z."/>
            <person name="Ruzzo W.L."/>
            <person name="Wloga D."/>
            <person name="Gaertig J."/>
            <person name="Frankel J."/>
            <person name="Tsao C.-C."/>
            <person name="Gorovsky M.A."/>
            <person name="Keeling P.J."/>
            <person name="Waller R.F."/>
            <person name="Patron N.J."/>
            <person name="Cherry J.M."/>
            <person name="Stover N.A."/>
            <person name="Krieger C.J."/>
            <person name="del Toro C."/>
            <person name="Ryder H.F."/>
            <person name="Williamson S.C."/>
            <person name="Barbeau R.A."/>
            <person name="Hamilton E.P."/>
            <person name="Orias E."/>
        </authorList>
    </citation>
    <scope>NUCLEOTIDE SEQUENCE [LARGE SCALE GENOMIC DNA]</scope>
    <source>
        <strain evidence="2">SB210</strain>
    </source>
</reference>
<gene>
    <name evidence="1" type="ORF">TTHERM_000837801</name>
</gene>
<dbReference type="InParanoid" id="W7X5M0"/>